<keyword evidence="1" id="KW-1133">Transmembrane helix</keyword>
<evidence type="ECO:0000313" key="3">
    <source>
        <dbReference type="EMBL" id="MBO8478150.1"/>
    </source>
</evidence>
<reference evidence="3" key="2">
    <citation type="journal article" date="2021" name="PeerJ">
        <title>Extensive microbial diversity within the chicken gut microbiome revealed by metagenomics and culture.</title>
        <authorList>
            <person name="Gilroy R."/>
            <person name="Ravi A."/>
            <person name="Getino M."/>
            <person name="Pursley I."/>
            <person name="Horton D.L."/>
            <person name="Alikhan N.F."/>
            <person name="Baker D."/>
            <person name="Gharbi K."/>
            <person name="Hall N."/>
            <person name="Watson M."/>
            <person name="Adriaenssens E.M."/>
            <person name="Foster-Nyarko E."/>
            <person name="Jarju S."/>
            <person name="Secka A."/>
            <person name="Antonio M."/>
            <person name="Oren A."/>
            <person name="Chaudhuri R.R."/>
            <person name="La Ragione R."/>
            <person name="Hildebrand F."/>
            <person name="Pallen M.J."/>
        </authorList>
    </citation>
    <scope>NUCLEOTIDE SEQUENCE</scope>
    <source>
        <strain evidence="3">2478</strain>
    </source>
</reference>
<sequence length="303" mass="32901">MGHGKEYKIGIFVLAVLLVSFFVINFLRGKDIFNREMTIVSSYNDVEGLVQSDPVYIKGYKAGSVTSVDYNTGTGMFDVSCSVLKKFRIPSDSKMTIYSRDIMGGKAVRIDLGSSSSDAGDGDFLAPASQPDMISSLSSGIQPLISKITSTVDNLDSITASVNSLLGQENRDNISKAIADLESTMKEARRISSVIGGRSEELGLFIDNLASVSARLDTIAVKTDRSIDDIGQVTAALSRSDIDGLVSSFRTFLESLQDPDGTIGRLMSDDSMYESLDSFISEADSLLRKIQENPKKYVRISLF</sequence>
<dbReference type="EMBL" id="JADILZ010000041">
    <property type="protein sequence ID" value="MBO8478150.1"/>
    <property type="molecule type" value="Genomic_DNA"/>
</dbReference>
<evidence type="ECO:0000313" key="4">
    <source>
        <dbReference type="Proteomes" id="UP000823771"/>
    </source>
</evidence>
<gene>
    <name evidence="3" type="ORF">IAB80_04620</name>
</gene>
<proteinExistence type="predicted"/>
<dbReference type="Proteomes" id="UP000823771">
    <property type="component" value="Unassembled WGS sequence"/>
</dbReference>
<reference evidence="3" key="1">
    <citation type="submission" date="2020-10" db="EMBL/GenBank/DDBJ databases">
        <authorList>
            <person name="Gilroy R."/>
        </authorList>
    </citation>
    <scope>NUCLEOTIDE SEQUENCE</scope>
    <source>
        <strain evidence="3">2478</strain>
    </source>
</reference>
<feature type="domain" description="Mce/MlaD" evidence="2">
    <location>
        <begin position="38"/>
        <end position="111"/>
    </location>
</feature>
<dbReference type="InterPro" id="IPR052336">
    <property type="entry name" value="MlaD_Phospholipid_Transporter"/>
</dbReference>
<name>A0A9D9ITV1_9BACT</name>
<dbReference type="InterPro" id="IPR003399">
    <property type="entry name" value="Mce/MlaD"/>
</dbReference>
<organism evidence="3 4">
    <name type="scientific">Candidatus Cryptobacteroides excrementipullorum</name>
    <dbReference type="NCBI Taxonomy" id="2840761"/>
    <lineage>
        <taxon>Bacteria</taxon>
        <taxon>Pseudomonadati</taxon>
        <taxon>Bacteroidota</taxon>
        <taxon>Bacteroidia</taxon>
        <taxon>Bacteroidales</taxon>
        <taxon>Candidatus Cryptobacteroides</taxon>
    </lineage>
</organism>
<evidence type="ECO:0000256" key="1">
    <source>
        <dbReference type="SAM" id="Phobius"/>
    </source>
</evidence>
<accession>A0A9D9ITV1</accession>
<dbReference type="PANTHER" id="PTHR33371:SF4">
    <property type="entry name" value="INTERMEMBRANE PHOSPHOLIPID TRANSPORT SYSTEM BINDING PROTEIN MLAD"/>
    <property type="match status" value="1"/>
</dbReference>
<feature type="transmembrane region" description="Helical" evidence="1">
    <location>
        <begin position="6"/>
        <end position="27"/>
    </location>
</feature>
<evidence type="ECO:0000259" key="2">
    <source>
        <dbReference type="Pfam" id="PF02470"/>
    </source>
</evidence>
<protein>
    <submittedName>
        <fullName evidence="3">MCE family protein</fullName>
    </submittedName>
</protein>
<dbReference type="AlphaFoldDB" id="A0A9D9ITV1"/>
<dbReference type="PANTHER" id="PTHR33371">
    <property type="entry name" value="INTERMEMBRANE PHOSPHOLIPID TRANSPORT SYSTEM BINDING PROTEIN MLAD-RELATED"/>
    <property type="match status" value="1"/>
</dbReference>
<dbReference type="Pfam" id="PF02470">
    <property type="entry name" value="MlaD"/>
    <property type="match status" value="1"/>
</dbReference>
<keyword evidence="1" id="KW-0812">Transmembrane</keyword>
<keyword evidence="1" id="KW-0472">Membrane</keyword>
<comment type="caution">
    <text evidence="3">The sequence shown here is derived from an EMBL/GenBank/DDBJ whole genome shotgun (WGS) entry which is preliminary data.</text>
</comment>